<feature type="compositionally biased region" description="Basic and acidic residues" evidence="1">
    <location>
        <begin position="380"/>
        <end position="399"/>
    </location>
</feature>
<dbReference type="Pfam" id="PF12706">
    <property type="entry name" value="Lactamase_B_2"/>
    <property type="match status" value="1"/>
</dbReference>
<evidence type="ECO:0000313" key="4">
    <source>
        <dbReference type="Proteomes" id="UP001164746"/>
    </source>
</evidence>
<proteinExistence type="predicted"/>
<dbReference type="EMBL" id="CP111019">
    <property type="protein sequence ID" value="WAR12187.1"/>
    <property type="molecule type" value="Genomic_DNA"/>
</dbReference>
<dbReference type="PANTHER" id="PTHR15032">
    <property type="entry name" value="N-ACYL-PHOSPHATIDYLETHANOLAMINE-HYDROLYZING PHOSPHOLIPASE D"/>
    <property type="match status" value="1"/>
</dbReference>
<keyword evidence="4" id="KW-1185">Reference proteome</keyword>
<dbReference type="SUPFAM" id="SSF56281">
    <property type="entry name" value="Metallo-hydrolase/oxidoreductase"/>
    <property type="match status" value="1"/>
</dbReference>
<dbReference type="Gene3D" id="3.60.15.10">
    <property type="entry name" value="Ribonuclease Z/Hydroxyacylglutathione hydrolase-like"/>
    <property type="match status" value="1"/>
</dbReference>
<feature type="domain" description="Metallo-beta-lactamase" evidence="2">
    <location>
        <begin position="95"/>
        <end position="296"/>
    </location>
</feature>
<reference evidence="3" key="1">
    <citation type="submission" date="2022-11" db="EMBL/GenBank/DDBJ databases">
        <title>Centuries of genome instability and evolution in soft-shell clam transmissible cancer (bioRxiv).</title>
        <authorList>
            <person name="Hart S.F.M."/>
            <person name="Yonemitsu M.A."/>
            <person name="Giersch R.M."/>
            <person name="Beal B.F."/>
            <person name="Arriagada G."/>
            <person name="Davis B.W."/>
            <person name="Ostrander E.A."/>
            <person name="Goff S.P."/>
            <person name="Metzger M.J."/>
        </authorList>
    </citation>
    <scope>NUCLEOTIDE SEQUENCE</scope>
    <source>
        <strain evidence="3">MELC-2E11</strain>
        <tissue evidence="3">Siphon/mantle</tissue>
    </source>
</reference>
<accession>A0ABY7EQC4</accession>
<gene>
    <name evidence="3" type="ORF">MAR_026367</name>
</gene>
<evidence type="ECO:0000256" key="1">
    <source>
        <dbReference type="SAM" id="MobiDB-lite"/>
    </source>
</evidence>
<evidence type="ECO:0000313" key="3">
    <source>
        <dbReference type="EMBL" id="WAR12187.1"/>
    </source>
</evidence>
<dbReference type="InterPro" id="IPR001279">
    <property type="entry name" value="Metallo-B-lactamas"/>
</dbReference>
<sequence>MAEDSDVPEKFLTKKGRISFRCGWKAFSRPGPLLLLDWTLEPNNSGIPWNDLQAIQRVHPVLDYDFQKVNNPPQDKIQITWIGHATVLVQMEGKNILADPVFSEKCGPAGFGLQLGYTRFRCPACQVEDLPPIHVVLISHNHHDHLDSQSVRDIAKHHPDAKWLVGSGNAKFCKTSGCKDVEELKWWEPKTVGAFTFVCTPTQHWCLRYPDGFNHALWCGWVVKSPNFKYYFGGDTGYQDELFKLIGRKYGPFDLAAIPIGSYEPRYITELERVNPEEAVDIHKDINSRVSIGIHWGTFELTNEYFLEPPQRLEKEMYNRALDPKTFFNLRIGETWVVGENRDYNPPFMEREKEGTPRLTNGPFDGDLSGYKRETALQKCESDHLHRTHRICQDIKTKSEVQQTERSNPKRISADEPSPHNNHADSATGMKPTGRSKPRRSLSPDAPSPSNNQDSASGIKLTGRSKPRRSLSPDAPSPRNNQDSASGIKPTGRSARDR</sequence>
<dbReference type="Proteomes" id="UP001164746">
    <property type="component" value="Chromosome 8"/>
</dbReference>
<dbReference type="InterPro" id="IPR036866">
    <property type="entry name" value="RibonucZ/Hydroxyglut_hydro"/>
</dbReference>
<organism evidence="3 4">
    <name type="scientific">Mya arenaria</name>
    <name type="common">Soft-shell clam</name>
    <dbReference type="NCBI Taxonomy" id="6604"/>
    <lineage>
        <taxon>Eukaryota</taxon>
        <taxon>Metazoa</taxon>
        <taxon>Spiralia</taxon>
        <taxon>Lophotrochozoa</taxon>
        <taxon>Mollusca</taxon>
        <taxon>Bivalvia</taxon>
        <taxon>Autobranchia</taxon>
        <taxon>Heteroconchia</taxon>
        <taxon>Euheterodonta</taxon>
        <taxon>Imparidentia</taxon>
        <taxon>Neoheterodontei</taxon>
        <taxon>Myida</taxon>
        <taxon>Myoidea</taxon>
        <taxon>Myidae</taxon>
        <taxon>Mya</taxon>
    </lineage>
</organism>
<dbReference type="PANTHER" id="PTHR15032:SF4">
    <property type="entry name" value="N-ACYL-PHOSPHATIDYLETHANOLAMINE-HYDROLYZING PHOSPHOLIPASE D"/>
    <property type="match status" value="1"/>
</dbReference>
<evidence type="ECO:0000259" key="2">
    <source>
        <dbReference type="Pfam" id="PF12706"/>
    </source>
</evidence>
<feature type="region of interest" description="Disordered" evidence="1">
    <location>
        <begin position="380"/>
        <end position="498"/>
    </location>
</feature>
<protein>
    <submittedName>
        <fullName evidence="3">NAPEP-like protein</fullName>
    </submittedName>
</protein>
<name>A0ABY7EQC4_MYAAR</name>